<keyword evidence="5" id="KW-1185">Reference proteome</keyword>
<dbReference type="Pfam" id="PF24729">
    <property type="entry name" value="Acb2_Tad1_hairpin"/>
    <property type="match status" value="1"/>
</dbReference>
<comment type="caution">
    <text evidence="4">The sequence shown here is derived from an EMBL/GenBank/DDBJ whole genome shotgun (WGS) entry which is preliminary data.</text>
</comment>
<feature type="compositionally biased region" description="Polar residues" evidence="2">
    <location>
        <begin position="1"/>
        <end position="10"/>
    </location>
</feature>
<evidence type="ECO:0000256" key="2">
    <source>
        <dbReference type="SAM" id="MobiDB-lite"/>
    </source>
</evidence>
<protein>
    <recommendedName>
        <fullName evidence="3">Acb2/Tad1 hairpin domain-containing protein</fullName>
    </recommendedName>
</protein>
<dbReference type="GO" id="GO:0000166">
    <property type="term" value="F:nucleotide binding"/>
    <property type="evidence" value="ECO:0007669"/>
    <property type="project" value="UniProtKB-KW"/>
</dbReference>
<organism evidence="4 5">
    <name type="scientific">Lysinibacillus odysseyi 34hs-1 = NBRC 100172</name>
    <dbReference type="NCBI Taxonomy" id="1220589"/>
    <lineage>
        <taxon>Bacteria</taxon>
        <taxon>Bacillati</taxon>
        <taxon>Bacillota</taxon>
        <taxon>Bacilli</taxon>
        <taxon>Bacillales</taxon>
        <taxon>Bacillaceae</taxon>
        <taxon>Lysinibacillus</taxon>
    </lineage>
</organism>
<name>A0A0A3IW72_9BACI</name>
<dbReference type="OrthoDB" id="4257351at2"/>
<keyword evidence="1" id="KW-0547">Nucleotide-binding</keyword>
<accession>A0A0A3IW72</accession>
<dbReference type="eggNOG" id="ENOG5033BWX">
    <property type="taxonomic scope" value="Bacteria"/>
</dbReference>
<dbReference type="EMBL" id="JPVP01000033">
    <property type="protein sequence ID" value="KGR89034.1"/>
    <property type="molecule type" value="Genomic_DNA"/>
</dbReference>
<sequence>MRSELENSFTYHAPKNDQPQRYEAIRNKAKELAHMLDELCPDSHEKSIAQTNLEQAVMWANKSIACNE</sequence>
<proteinExistence type="predicted"/>
<feature type="region of interest" description="Disordered" evidence="2">
    <location>
        <begin position="1"/>
        <end position="21"/>
    </location>
</feature>
<dbReference type="AlphaFoldDB" id="A0A0A3IW72"/>
<dbReference type="STRING" id="1220589.CD32_00760"/>
<dbReference type="Proteomes" id="UP000030437">
    <property type="component" value="Unassembled WGS sequence"/>
</dbReference>
<evidence type="ECO:0000313" key="5">
    <source>
        <dbReference type="Proteomes" id="UP000030437"/>
    </source>
</evidence>
<dbReference type="InterPro" id="IPR056098">
    <property type="entry name" value="Acb2/Tad1_hairpin"/>
</dbReference>
<gene>
    <name evidence="4" type="ORF">CD32_00760</name>
</gene>
<evidence type="ECO:0000259" key="3">
    <source>
        <dbReference type="Pfam" id="PF24729"/>
    </source>
</evidence>
<evidence type="ECO:0000256" key="1">
    <source>
        <dbReference type="ARBA" id="ARBA00022741"/>
    </source>
</evidence>
<feature type="domain" description="Acb2/Tad1 hairpin" evidence="3">
    <location>
        <begin position="4"/>
        <end position="65"/>
    </location>
</feature>
<evidence type="ECO:0000313" key="4">
    <source>
        <dbReference type="EMBL" id="KGR89034.1"/>
    </source>
</evidence>
<reference evidence="4 5" key="1">
    <citation type="submission" date="2014-02" db="EMBL/GenBank/DDBJ databases">
        <title>Draft genome sequence of Lysinibacillus odysseyi NBRC 100172.</title>
        <authorList>
            <person name="Zhang F."/>
            <person name="Wang G."/>
            <person name="Zhang L."/>
        </authorList>
    </citation>
    <scope>NUCLEOTIDE SEQUENCE [LARGE SCALE GENOMIC DNA]</scope>
    <source>
        <strain evidence="4 5">NBRC 100172</strain>
    </source>
</reference>